<keyword evidence="3" id="KW-1185">Reference proteome</keyword>
<protein>
    <recommendedName>
        <fullName evidence="4">TPR domain protein</fullName>
    </recommendedName>
</protein>
<proteinExistence type="predicted"/>
<evidence type="ECO:0000313" key="2">
    <source>
        <dbReference type="EMBL" id="EDQ00130.1"/>
    </source>
</evidence>
<comment type="caution">
    <text evidence="2">The sequence shown here is derived from an EMBL/GenBank/DDBJ whole genome shotgun (WGS) entry which is preliminary data.</text>
</comment>
<dbReference type="InterPro" id="IPR011990">
    <property type="entry name" value="TPR-like_helical_dom_sf"/>
</dbReference>
<accession>A9DDK1</accession>
<dbReference type="EMBL" id="ABIC01000025">
    <property type="protein sequence ID" value="EDQ00130.1"/>
    <property type="molecule type" value="Genomic_DNA"/>
</dbReference>
<feature type="chain" id="PRO_5002737393" description="TPR domain protein" evidence="1">
    <location>
        <begin position="22"/>
        <end position="119"/>
    </location>
</feature>
<dbReference type="Gene3D" id="1.25.40.10">
    <property type="entry name" value="Tetratricopeptide repeat domain"/>
    <property type="match status" value="1"/>
</dbReference>
<organism evidence="2 3">
    <name type="scientific">Shewanella benthica KT99</name>
    <dbReference type="NCBI Taxonomy" id="314608"/>
    <lineage>
        <taxon>Bacteria</taxon>
        <taxon>Pseudomonadati</taxon>
        <taxon>Pseudomonadota</taxon>
        <taxon>Gammaproteobacteria</taxon>
        <taxon>Alteromonadales</taxon>
        <taxon>Shewanellaceae</taxon>
        <taxon>Shewanella</taxon>
    </lineage>
</organism>
<dbReference type="RefSeq" id="WP_005500518.1">
    <property type="nucleotide sequence ID" value="NZ_ABIC01000025.1"/>
</dbReference>
<gene>
    <name evidence="2" type="ORF">KT99_09643</name>
</gene>
<dbReference type="Proteomes" id="UP000005839">
    <property type="component" value="Unassembled WGS sequence"/>
</dbReference>
<evidence type="ECO:0000256" key="1">
    <source>
        <dbReference type="SAM" id="SignalP"/>
    </source>
</evidence>
<dbReference type="STRING" id="314608.KT99_09643"/>
<dbReference type="AlphaFoldDB" id="A9DDK1"/>
<evidence type="ECO:0000313" key="3">
    <source>
        <dbReference type="Proteomes" id="UP000005839"/>
    </source>
</evidence>
<reference evidence="2 3" key="1">
    <citation type="submission" date="2007-10" db="EMBL/GenBank/DDBJ databases">
        <authorList>
            <person name="Yayanos A."/>
            <person name="Ferriera S."/>
            <person name="Johnson J."/>
            <person name="Kravitz S."/>
            <person name="Halpern A."/>
            <person name="Remington K."/>
            <person name="Beeson K."/>
            <person name="Tran B."/>
            <person name="Rogers Y.-H."/>
            <person name="Friedman R."/>
            <person name="Venter J.C."/>
        </authorList>
    </citation>
    <scope>NUCLEOTIDE SEQUENCE [LARGE SCALE GENOMIC DNA]</scope>
    <source>
        <strain evidence="2 3">KT99</strain>
    </source>
</reference>
<name>A9DDK1_9GAMM</name>
<keyword evidence="1" id="KW-0732">Signal</keyword>
<evidence type="ECO:0008006" key="4">
    <source>
        <dbReference type="Google" id="ProtNLM"/>
    </source>
</evidence>
<feature type="signal peptide" evidence="1">
    <location>
        <begin position="1"/>
        <end position="21"/>
    </location>
</feature>
<sequence length="119" mass="13654">MKKWLAWLGCVLFVFSANGFASGTLTELERSVKAVSPADGIVLWDEFTLKNSNLEAEQQAKVYYLYGQLYEKTRQLDLSIDSYDKGIELVRFLPITDVLIDSHLERSFAIQRSRGILFR</sequence>